<evidence type="ECO:0000313" key="4">
    <source>
        <dbReference type="Proteomes" id="UP001221268"/>
    </source>
</evidence>
<proteinExistence type="predicted"/>
<keyword evidence="1" id="KW-1133">Transmembrane helix</keyword>
<organism evidence="2 4">
    <name type="scientific">Neisseria lisongii</name>
    <dbReference type="NCBI Taxonomy" id="2912188"/>
    <lineage>
        <taxon>Bacteria</taxon>
        <taxon>Pseudomonadati</taxon>
        <taxon>Pseudomonadota</taxon>
        <taxon>Betaproteobacteria</taxon>
        <taxon>Neisseriales</taxon>
        <taxon>Neisseriaceae</taxon>
        <taxon>Neisseria</taxon>
    </lineage>
</organism>
<dbReference type="Proteomes" id="UP001221268">
    <property type="component" value="Chromosome"/>
</dbReference>
<name>A0ABY7RIZ5_9NEIS</name>
<dbReference type="RefSeq" id="WP_237091774.1">
    <property type="nucleotide sequence ID" value="NZ_CP116766.1"/>
</dbReference>
<dbReference type="Pfam" id="PF10734">
    <property type="entry name" value="DUF2523"/>
    <property type="match status" value="1"/>
</dbReference>
<protein>
    <submittedName>
        <fullName evidence="2">DUF2523 family protein</fullName>
    </submittedName>
</protein>
<reference evidence="2 4" key="1">
    <citation type="submission" date="2023-01" db="EMBL/GenBank/DDBJ databases">
        <authorList>
            <person name="Yang C."/>
        </authorList>
    </citation>
    <scope>NUCLEOTIDE SEQUENCE [LARGE SCALE GENOMIC DNA]</scope>
    <source>
        <strain evidence="2 4">ZJ106</strain>
    </source>
</reference>
<keyword evidence="4" id="KW-1185">Reference proteome</keyword>
<feature type="transmembrane region" description="Helical" evidence="1">
    <location>
        <begin position="7"/>
        <end position="31"/>
    </location>
</feature>
<keyword evidence="1" id="KW-0812">Transmembrane</keyword>
<evidence type="ECO:0000256" key="1">
    <source>
        <dbReference type="SAM" id="Phobius"/>
    </source>
</evidence>
<evidence type="ECO:0000313" key="3">
    <source>
        <dbReference type="EMBL" id="WCL72331.1"/>
    </source>
</evidence>
<gene>
    <name evidence="3" type="ORF">PJU73_04325</name>
    <name evidence="2" type="ORF">PJU73_08375</name>
</gene>
<dbReference type="InterPro" id="IPR019670">
    <property type="entry name" value="DUF2523"/>
</dbReference>
<dbReference type="EMBL" id="CP116766">
    <property type="protein sequence ID" value="WCL72331.1"/>
    <property type="molecule type" value="Genomic_DNA"/>
</dbReference>
<keyword evidence="1" id="KW-0472">Membrane</keyword>
<evidence type="ECO:0000313" key="2">
    <source>
        <dbReference type="EMBL" id="WCL71337.1"/>
    </source>
</evidence>
<sequence length="92" mass="9853">MWAKLLTGVLTTVAGKIFTALGMSFISYVGINEIQDMLMNAVSEQLGGLSQDALQIAYIAGVGVCLNWIFGTFAFITSLKTLSKLSATMVKK</sequence>
<accession>A0ABY7RIZ5</accession>
<dbReference type="EMBL" id="CP116766">
    <property type="protein sequence ID" value="WCL71337.1"/>
    <property type="molecule type" value="Genomic_DNA"/>
</dbReference>
<feature type="transmembrane region" description="Helical" evidence="1">
    <location>
        <begin position="56"/>
        <end position="76"/>
    </location>
</feature>